<dbReference type="PANTHER" id="PTHR33162:SF1">
    <property type="entry name" value="SEC-INDEPENDENT PROTEIN TRANSLOCASE PROTEIN TATA, CHLOROPLASTIC"/>
    <property type="match status" value="1"/>
</dbReference>
<evidence type="ECO:0000256" key="3">
    <source>
        <dbReference type="ARBA" id="ARBA00022692"/>
    </source>
</evidence>
<evidence type="ECO:0000256" key="5">
    <source>
        <dbReference type="ARBA" id="ARBA00022989"/>
    </source>
</evidence>
<dbReference type="RefSeq" id="WP_116226051.1">
    <property type="nucleotide sequence ID" value="NZ_AP018437.1"/>
</dbReference>
<dbReference type="GO" id="GO:0015031">
    <property type="term" value="P:protein transport"/>
    <property type="evidence" value="ECO:0007669"/>
    <property type="project" value="UniProtKB-KW"/>
</dbReference>
<protein>
    <submittedName>
        <fullName evidence="10">Sec-independent protein translocase protein TatA</fullName>
    </submittedName>
</protein>
<dbReference type="PRINTS" id="PR01506">
    <property type="entry name" value="TATBPROTEIN"/>
</dbReference>
<evidence type="ECO:0000256" key="8">
    <source>
        <dbReference type="SAM" id="MobiDB-lite"/>
    </source>
</evidence>
<organism evidence="10 11">
    <name type="scientific">Pelolinea submarina</name>
    <dbReference type="NCBI Taxonomy" id="913107"/>
    <lineage>
        <taxon>Bacteria</taxon>
        <taxon>Bacillati</taxon>
        <taxon>Chloroflexota</taxon>
        <taxon>Anaerolineae</taxon>
        <taxon>Anaerolineales</taxon>
        <taxon>Anaerolineaceae</taxon>
        <taxon>Pelolinea</taxon>
    </lineage>
</organism>
<feature type="transmembrane region" description="Helical" evidence="9">
    <location>
        <begin position="6"/>
        <end position="24"/>
    </location>
</feature>
<dbReference type="Pfam" id="PF02416">
    <property type="entry name" value="TatA_B_E"/>
    <property type="match status" value="1"/>
</dbReference>
<dbReference type="InterPro" id="IPR003369">
    <property type="entry name" value="TatA/B/E"/>
</dbReference>
<comment type="subcellular location">
    <subcellularLocation>
        <location evidence="1">Membrane</location>
        <topology evidence="1">Single-pass membrane protein</topology>
    </subcellularLocation>
</comment>
<evidence type="ECO:0000256" key="1">
    <source>
        <dbReference type="ARBA" id="ARBA00004167"/>
    </source>
</evidence>
<evidence type="ECO:0000313" key="10">
    <source>
        <dbReference type="EMBL" id="REG05382.1"/>
    </source>
</evidence>
<dbReference type="Gene3D" id="1.20.5.3310">
    <property type="match status" value="1"/>
</dbReference>
<dbReference type="EMBL" id="QUMS01000005">
    <property type="protein sequence ID" value="REG05382.1"/>
    <property type="molecule type" value="Genomic_DNA"/>
</dbReference>
<dbReference type="Proteomes" id="UP000256388">
    <property type="component" value="Unassembled WGS sequence"/>
</dbReference>
<keyword evidence="5 9" id="KW-1133">Transmembrane helix</keyword>
<name>A0A347ZWF8_9CHLR</name>
<proteinExistence type="predicted"/>
<keyword evidence="3 9" id="KW-0812">Transmembrane</keyword>
<evidence type="ECO:0000256" key="9">
    <source>
        <dbReference type="SAM" id="Phobius"/>
    </source>
</evidence>
<keyword evidence="6" id="KW-0811">Translocation</keyword>
<evidence type="ECO:0000256" key="2">
    <source>
        <dbReference type="ARBA" id="ARBA00022448"/>
    </source>
</evidence>
<keyword evidence="2" id="KW-0813">Transport</keyword>
<dbReference type="PANTHER" id="PTHR33162">
    <property type="entry name" value="SEC-INDEPENDENT PROTEIN TRANSLOCASE PROTEIN TATA, CHLOROPLASTIC"/>
    <property type="match status" value="1"/>
</dbReference>
<comment type="caution">
    <text evidence="10">The sequence shown here is derived from an EMBL/GenBank/DDBJ whole genome shotgun (WGS) entry which is preliminary data.</text>
</comment>
<evidence type="ECO:0000313" key="11">
    <source>
        <dbReference type="Proteomes" id="UP000256388"/>
    </source>
</evidence>
<reference evidence="10 11" key="1">
    <citation type="submission" date="2018-08" db="EMBL/GenBank/DDBJ databases">
        <title>Genomic Encyclopedia of Type Strains, Phase IV (KMG-IV): sequencing the most valuable type-strain genomes for metagenomic binning, comparative biology and taxonomic classification.</title>
        <authorList>
            <person name="Goeker M."/>
        </authorList>
    </citation>
    <scope>NUCLEOTIDE SEQUENCE [LARGE SCALE GENOMIC DNA]</scope>
    <source>
        <strain evidence="10 11">DSM 23923</strain>
    </source>
</reference>
<evidence type="ECO:0000256" key="4">
    <source>
        <dbReference type="ARBA" id="ARBA00022927"/>
    </source>
</evidence>
<gene>
    <name evidence="10" type="ORF">DFR64_2782</name>
</gene>
<keyword evidence="4" id="KW-0653">Protein transport</keyword>
<dbReference type="OrthoDB" id="166900at2"/>
<sequence length="124" mass="13906">MEFLGIGPLELLLIIVIAIIVLGPKGMVKAAREMGVLIRKVAKSPLWRDVMDTSREIRDIPQKIVREAGIEDDLEELRRTTQGTISEIKKTSFTELPIAKKPAENTMTPPEKDNPEKEKSGEEK</sequence>
<evidence type="ECO:0000256" key="7">
    <source>
        <dbReference type="ARBA" id="ARBA00023136"/>
    </source>
</evidence>
<keyword evidence="7 9" id="KW-0472">Membrane</keyword>
<accession>A0A347ZWF8</accession>
<dbReference type="GO" id="GO:0016020">
    <property type="term" value="C:membrane"/>
    <property type="evidence" value="ECO:0007669"/>
    <property type="project" value="UniProtKB-SubCell"/>
</dbReference>
<feature type="compositionally biased region" description="Basic and acidic residues" evidence="8">
    <location>
        <begin position="110"/>
        <end position="124"/>
    </location>
</feature>
<keyword evidence="11" id="KW-1185">Reference proteome</keyword>
<feature type="region of interest" description="Disordered" evidence="8">
    <location>
        <begin position="93"/>
        <end position="124"/>
    </location>
</feature>
<dbReference type="AlphaFoldDB" id="A0A347ZWF8"/>
<evidence type="ECO:0000256" key="6">
    <source>
        <dbReference type="ARBA" id="ARBA00023010"/>
    </source>
</evidence>